<dbReference type="InterPro" id="IPR001736">
    <property type="entry name" value="PLipase_D/transphosphatidylase"/>
</dbReference>
<reference evidence="4 5" key="1">
    <citation type="submission" date="2016-10" db="EMBL/GenBank/DDBJ databases">
        <authorList>
            <person name="de Groot N.N."/>
        </authorList>
    </citation>
    <scope>NUCLEOTIDE SEQUENCE [LARGE SCALE GENOMIC DNA]</scope>
    <source>
        <strain evidence="4 5">B25</strain>
    </source>
</reference>
<proteinExistence type="predicted"/>
<feature type="compositionally biased region" description="Polar residues" evidence="1">
    <location>
        <begin position="350"/>
        <end position="374"/>
    </location>
</feature>
<feature type="transmembrane region" description="Helical" evidence="2">
    <location>
        <begin position="26"/>
        <end position="49"/>
    </location>
</feature>
<dbReference type="Pfam" id="PF13091">
    <property type="entry name" value="PLDc_2"/>
    <property type="match status" value="2"/>
</dbReference>
<feature type="region of interest" description="Disordered" evidence="1">
    <location>
        <begin position="350"/>
        <end position="375"/>
    </location>
</feature>
<evidence type="ECO:0000313" key="5">
    <source>
        <dbReference type="Proteomes" id="UP000182360"/>
    </source>
</evidence>
<keyword evidence="2" id="KW-1133">Transmembrane helix</keyword>
<keyword evidence="2" id="KW-0472">Membrane</keyword>
<dbReference type="AlphaFoldDB" id="A0A1H9H568"/>
<organism evidence="4 5">
    <name type="scientific">Treponema bryantii</name>
    <dbReference type="NCBI Taxonomy" id="163"/>
    <lineage>
        <taxon>Bacteria</taxon>
        <taxon>Pseudomonadati</taxon>
        <taxon>Spirochaetota</taxon>
        <taxon>Spirochaetia</taxon>
        <taxon>Spirochaetales</taxon>
        <taxon>Treponemataceae</taxon>
        <taxon>Treponema</taxon>
    </lineage>
</organism>
<dbReference type="GO" id="GO:0030572">
    <property type="term" value="F:phosphatidyltransferase activity"/>
    <property type="evidence" value="ECO:0007669"/>
    <property type="project" value="UniProtKB-ARBA"/>
</dbReference>
<dbReference type="SUPFAM" id="SSF56024">
    <property type="entry name" value="Phospholipase D/nuclease"/>
    <property type="match status" value="2"/>
</dbReference>
<name>A0A1H9H568_9SPIR</name>
<dbReference type="OrthoDB" id="9762009at2"/>
<dbReference type="SMART" id="SM00155">
    <property type="entry name" value="PLDc"/>
    <property type="match status" value="2"/>
</dbReference>
<dbReference type="EMBL" id="FOFU01000006">
    <property type="protein sequence ID" value="SEQ57501.1"/>
    <property type="molecule type" value="Genomic_DNA"/>
</dbReference>
<feature type="domain" description="PLD phosphodiesterase" evidence="3">
    <location>
        <begin position="267"/>
        <end position="294"/>
    </location>
</feature>
<protein>
    <submittedName>
        <fullName evidence="4">Cardiolipin synthase</fullName>
    </submittedName>
</protein>
<dbReference type="PANTHER" id="PTHR21248">
    <property type="entry name" value="CARDIOLIPIN SYNTHASE"/>
    <property type="match status" value="1"/>
</dbReference>
<dbReference type="GO" id="GO:0032049">
    <property type="term" value="P:cardiolipin biosynthetic process"/>
    <property type="evidence" value="ECO:0007669"/>
    <property type="project" value="UniProtKB-ARBA"/>
</dbReference>
<dbReference type="STRING" id="163.SAMN04487775_101179"/>
<evidence type="ECO:0000313" key="4">
    <source>
        <dbReference type="EMBL" id="SEQ57501.1"/>
    </source>
</evidence>
<dbReference type="Proteomes" id="UP000182360">
    <property type="component" value="Unassembled WGS sequence"/>
</dbReference>
<accession>A0A1H9H568</accession>
<evidence type="ECO:0000256" key="2">
    <source>
        <dbReference type="SAM" id="Phobius"/>
    </source>
</evidence>
<keyword evidence="2" id="KW-0812">Transmembrane</keyword>
<dbReference type="PROSITE" id="PS50035">
    <property type="entry name" value="PLD"/>
    <property type="match status" value="2"/>
</dbReference>
<gene>
    <name evidence="4" type="ORF">SAMN04487977_10654</name>
</gene>
<evidence type="ECO:0000259" key="3">
    <source>
        <dbReference type="PROSITE" id="PS50035"/>
    </source>
</evidence>
<evidence type="ECO:0000256" key="1">
    <source>
        <dbReference type="SAM" id="MobiDB-lite"/>
    </source>
</evidence>
<feature type="domain" description="PLD phosphodiesterase" evidence="3">
    <location>
        <begin position="479"/>
        <end position="506"/>
    </location>
</feature>
<feature type="transmembrane region" description="Helical" evidence="2">
    <location>
        <begin position="55"/>
        <end position="74"/>
    </location>
</feature>
<dbReference type="PANTHER" id="PTHR21248:SF22">
    <property type="entry name" value="PHOSPHOLIPASE D"/>
    <property type="match status" value="1"/>
</dbReference>
<sequence>MKKHSKKSNYEIIKDKKRFKIFHKNVYSRLIINFLFISIQIFLLAFFIFRLEKYLEVYFGISLALTAGFMIFIVNKKGRNEFKLAWIVPMIFVPLFSIAAYLMYHTNRGSHRHSKRLALLREQTEILLPANIPSSLREQKELIREFSKNPSADLIYYLTNNFFFPYKNCNTTYYPNGETFFPALIEEIKNAQKFIFLEFFIIDVDSSWNEILSALQERQKNGVEIRILCDGLGSPVASTSFYQKYLKSKGFDSRVFLPIIPIVSTHLNNRDHRKIVIIDGKTAFTGGLNLADEYFNRGKNRFPYWKDNAVKIQGIAVHTFMQLFLQNWNLYSKTPEDFSPYLPALSTQLDLDPQQSPSASQDFNSQQIPGTQQELAPKQALPAHPGITIPYGDDFFNNKDIAENIYFYIINNAKKYLNITTPYILIDNLLQEALFFAAARGVEVSIIVPSVPDHLLTFCIGKTYLESFVDNGIKVYLYNKGFIHSKMFIADDHIATIGSVNLDYRSLYHHFENGVVFLDSPVVHDAKADFDETLKDCTHMQKGDYKKIPLYQRVLGRLFRIFAPLF</sequence>
<keyword evidence="5" id="KW-1185">Reference proteome</keyword>
<dbReference type="RefSeq" id="WP_083379838.1">
    <property type="nucleotide sequence ID" value="NZ_FOFU01000006.1"/>
</dbReference>
<feature type="transmembrane region" description="Helical" evidence="2">
    <location>
        <begin position="86"/>
        <end position="104"/>
    </location>
</feature>
<dbReference type="InterPro" id="IPR025202">
    <property type="entry name" value="PLD-like_dom"/>
</dbReference>
<dbReference type="Gene3D" id="3.30.870.10">
    <property type="entry name" value="Endonuclease Chain A"/>
    <property type="match status" value="2"/>
</dbReference>